<organism evidence="3 4">
    <name type="scientific">Phocaeicola massiliensis B84634 = Timone 84634 = DSM 17679 = JCM 13223</name>
    <dbReference type="NCBI Taxonomy" id="1121098"/>
    <lineage>
        <taxon>Bacteria</taxon>
        <taxon>Pseudomonadati</taxon>
        <taxon>Bacteroidota</taxon>
        <taxon>Bacteroidia</taxon>
        <taxon>Bacteroidales</taxon>
        <taxon>Bacteroidaceae</taxon>
        <taxon>Phocaeicola</taxon>
    </lineage>
</organism>
<dbReference type="SUPFAM" id="SSF53756">
    <property type="entry name" value="UDP-Glycosyltransferase/glycogen phosphorylase"/>
    <property type="match status" value="1"/>
</dbReference>
<keyword evidence="4" id="KW-1185">Reference proteome</keyword>
<dbReference type="RefSeq" id="WP_005944818.1">
    <property type="nucleotide sequence ID" value="NZ_KB890319.1"/>
</dbReference>
<dbReference type="HOGENOM" id="CLU_038371_3_0_10"/>
<sequence>MAKILVIRFSAIGDVAMTIPVIYSFAVQYPQHQITVLSRNTLAPLFDGLPPNITFHGVDLKGEHAGIMGLEWIYKDLKKEHFDAVADFHDVLRSKYLRIRFRLAGVKVAHLDKGRSGKRKLVRARNKVMEWQKSSFQRYAEVFRNIGYPVKLNFQSLFGKGKGNISCMQPLTGDKGTDKWIGIAPFAAHVGKIYPLSKQEQVISLLSERKNTKILLFGGGAKEIEVLAKWERQYPNVISTAGKLTLNSELALMSHLDVMLSMDSANMHLASLVNIPVVSIWGATHPYAGFMGWKQLPDNAVQVDLPCRPCSIFGNKPCWRKDYACLQGITPEMVVHRIEQVIV</sequence>
<proteinExistence type="predicted"/>
<dbReference type="CDD" id="cd03789">
    <property type="entry name" value="GT9_LPS_heptosyltransferase"/>
    <property type="match status" value="1"/>
</dbReference>
<dbReference type="PANTHER" id="PTHR30160">
    <property type="entry name" value="TETRAACYLDISACCHARIDE 4'-KINASE-RELATED"/>
    <property type="match status" value="1"/>
</dbReference>
<keyword evidence="2" id="KW-0808">Transferase</keyword>
<evidence type="ECO:0008006" key="5">
    <source>
        <dbReference type="Google" id="ProtNLM"/>
    </source>
</evidence>
<gene>
    <name evidence="3" type="ORF">HMPREF1534_03683</name>
</gene>
<dbReference type="eggNOG" id="COG0859">
    <property type="taxonomic scope" value="Bacteria"/>
</dbReference>
<evidence type="ECO:0000256" key="1">
    <source>
        <dbReference type="ARBA" id="ARBA00022676"/>
    </source>
</evidence>
<dbReference type="STRING" id="1121098.HMPREF1534_03683"/>
<dbReference type="GO" id="GO:0005829">
    <property type="term" value="C:cytosol"/>
    <property type="evidence" value="ECO:0007669"/>
    <property type="project" value="TreeGrafter"/>
</dbReference>
<evidence type="ECO:0000313" key="4">
    <source>
        <dbReference type="Proteomes" id="UP000017831"/>
    </source>
</evidence>
<keyword evidence="1" id="KW-0328">Glycosyltransferase</keyword>
<dbReference type="Gene3D" id="3.40.50.2000">
    <property type="entry name" value="Glycogen Phosphorylase B"/>
    <property type="match status" value="2"/>
</dbReference>
<dbReference type="EMBL" id="AQHY01000040">
    <property type="protein sequence ID" value="EOA52257.1"/>
    <property type="molecule type" value="Genomic_DNA"/>
</dbReference>
<dbReference type="PANTHER" id="PTHR30160:SF22">
    <property type="entry name" value="LIPOPOLYSACCHARIDE CORE BIOSYNTHESIS PROTEIN"/>
    <property type="match status" value="1"/>
</dbReference>
<reference evidence="3 4" key="1">
    <citation type="submission" date="2013-04" db="EMBL/GenBank/DDBJ databases">
        <title>The Genome Sequence of Bacteroides massiliensis DSM 17679.</title>
        <authorList>
            <consortium name="The Broad Institute Genomics Platform"/>
            <person name="Earl A."/>
            <person name="Ward D."/>
            <person name="Feldgarden M."/>
            <person name="Gevers D."/>
            <person name="Martens E."/>
            <person name="Fenner L."/>
            <person name="Roux V."/>
            <person name="Mallet M.N."/>
            <person name="Raoult D."/>
            <person name="Walker B."/>
            <person name="Young S."/>
            <person name="Zeng Q."/>
            <person name="Gargeya S."/>
            <person name="Fitzgerald M."/>
            <person name="Haas B."/>
            <person name="Abouelleil A."/>
            <person name="Allen A.W."/>
            <person name="Alvarado L."/>
            <person name="Arachchi H.M."/>
            <person name="Berlin A.M."/>
            <person name="Chapman S.B."/>
            <person name="Gainer-Dewar J."/>
            <person name="Goldberg J."/>
            <person name="Griggs A."/>
            <person name="Gujja S."/>
            <person name="Hansen M."/>
            <person name="Howarth C."/>
            <person name="Imamovic A."/>
            <person name="Ireland A."/>
            <person name="Larimer J."/>
            <person name="McCowan C."/>
            <person name="Murphy C."/>
            <person name="Pearson M."/>
            <person name="Poon T.W."/>
            <person name="Priest M."/>
            <person name="Roberts A."/>
            <person name="Saif S."/>
            <person name="Shea T."/>
            <person name="Sisk P."/>
            <person name="Sykes S."/>
            <person name="Wortman J."/>
            <person name="Nusbaum C."/>
            <person name="Birren B."/>
        </authorList>
    </citation>
    <scope>NUCLEOTIDE SEQUENCE [LARGE SCALE GENOMIC DNA]</scope>
    <source>
        <strain evidence="4">B84634 / Timone 84634 / DSM 17679 / JCM 13223</strain>
    </source>
</reference>
<dbReference type="OrthoDB" id="9768048at2"/>
<dbReference type="GeneID" id="60060495"/>
<name>U6R8H9_9BACT</name>
<dbReference type="InterPro" id="IPR002201">
    <property type="entry name" value="Glyco_trans_9"/>
</dbReference>
<dbReference type="InterPro" id="IPR051199">
    <property type="entry name" value="LPS_LOS_Heptosyltrfase"/>
</dbReference>
<accession>U6R8H9</accession>
<evidence type="ECO:0000313" key="3">
    <source>
        <dbReference type="EMBL" id="EOA52257.1"/>
    </source>
</evidence>
<comment type="caution">
    <text evidence="3">The sequence shown here is derived from an EMBL/GenBank/DDBJ whole genome shotgun (WGS) entry which is preliminary data.</text>
</comment>
<dbReference type="AlphaFoldDB" id="U6R8H9"/>
<dbReference type="GO" id="GO:0008713">
    <property type="term" value="F:ADP-heptose-lipopolysaccharide heptosyltransferase activity"/>
    <property type="evidence" value="ECO:0007669"/>
    <property type="project" value="TreeGrafter"/>
</dbReference>
<dbReference type="Pfam" id="PF01075">
    <property type="entry name" value="Glyco_transf_9"/>
    <property type="match status" value="1"/>
</dbReference>
<dbReference type="PATRIC" id="fig|1121098.3.peg.3762"/>
<evidence type="ECO:0000256" key="2">
    <source>
        <dbReference type="ARBA" id="ARBA00022679"/>
    </source>
</evidence>
<protein>
    <recommendedName>
        <fullName evidence="5">Glycosyltransferase family 9 protein</fullName>
    </recommendedName>
</protein>
<dbReference type="GO" id="GO:0009244">
    <property type="term" value="P:lipopolysaccharide core region biosynthetic process"/>
    <property type="evidence" value="ECO:0007669"/>
    <property type="project" value="TreeGrafter"/>
</dbReference>
<dbReference type="Proteomes" id="UP000017831">
    <property type="component" value="Unassembled WGS sequence"/>
</dbReference>